<organism evidence="2 3">
    <name type="scientific">Candidatus Roizmanbacteria bacterium CG07_land_8_20_14_0_80_34_15</name>
    <dbReference type="NCBI Taxonomy" id="1974849"/>
    <lineage>
        <taxon>Bacteria</taxon>
        <taxon>Candidatus Roizmaniibacteriota</taxon>
    </lineage>
</organism>
<comment type="caution">
    <text evidence="2">The sequence shown here is derived from an EMBL/GenBank/DDBJ whole genome shotgun (WGS) entry which is preliminary data.</text>
</comment>
<reference evidence="3" key="1">
    <citation type="submission" date="2017-09" db="EMBL/GenBank/DDBJ databases">
        <title>Depth-based differentiation of microbial function through sediment-hosted aquifers and enrichment of novel symbionts in the deep terrestrial subsurface.</title>
        <authorList>
            <person name="Probst A.J."/>
            <person name="Ladd B."/>
            <person name="Jarett J.K."/>
            <person name="Geller-Mcgrath D.E."/>
            <person name="Sieber C.M.K."/>
            <person name="Emerson J.B."/>
            <person name="Anantharaman K."/>
            <person name="Thomas B.C."/>
            <person name="Malmstrom R."/>
            <person name="Stieglmeier M."/>
            <person name="Klingl A."/>
            <person name="Woyke T."/>
            <person name="Ryan C.M."/>
            <person name="Banfield J.F."/>
        </authorList>
    </citation>
    <scope>NUCLEOTIDE SEQUENCE [LARGE SCALE GENOMIC DNA]</scope>
</reference>
<name>A0A2M6YSH2_9BACT</name>
<evidence type="ECO:0000259" key="1">
    <source>
        <dbReference type="Pfam" id="PF01850"/>
    </source>
</evidence>
<dbReference type="Pfam" id="PF01850">
    <property type="entry name" value="PIN"/>
    <property type="match status" value="1"/>
</dbReference>
<protein>
    <recommendedName>
        <fullName evidence="1">PIN domain-containing protein</fullName>
    </recommendedName>
</protein>
<dbReference type="InterPro" id="IPR002716">
    <property type="entry name" value="PIN_dom"/>
</dbReference>
<dbReference type="Gene3D" id="3.40.50.1010">
    <property type="entry name" value="5'-nuclease"/>
    <property type="match status" value="1"/>
</dbReference>
<dbReference type="Proteomes" id="UP000230184">
    <property type="component" value="Unassembled WGS sequence"/>
</dbReference>
<evidence type="ECO:0000313" key="2">
    <source>
        <dbReference type="EMBL" id="PIU36470.1"/>
    </source>
</evidence>
<dbReference type="AlphaFoldDB" id="A0A2M6YSH2"/>
<evidence type="ECO:0000313" key="3">
    <source>
        <dbReference type="Proteomes" id="UP000230184"/>
    </source>
</evidence>
<dbReference type="SUPFAM" id="SSF88723">
    <property type="entry name" value="PIN domain-like"/>
    <property type="match status" value="1"/>
</dbReference>
<proteinExistence type="predicted"/>
<sequence>MPTYYIDANFFLRFLLKDNLTQLKVVREYFLKAKSRTIKIVCLIEIILETEYVLKKVYKYPRAIISQFLLYILNISYLEFPEREILYEAFKIYQRKSIDLVDLILYFKAKKNNAEVLSFDKDFGHIS</sequence>
<accession>A0A2M6YSH2</accession>
<dbReference type="EMBL" id="PEWY01000165">
    <property type="protein sequence ID" value="PIU36470.1"/>
    <property type="molecule type" value="Genomic_DNA"/>
</dbReference>
<dbReference type="InterPro" id="IPR029060">
    <property type="entry name" value="PIN-like_dom_sf"/>
</dbReference>
<gene>
    <name evidence="2" type="ORF">COT02_05890</name>
</gene>
<feature type="domain" description="PIN" evidence="1">
    <location>
        <begin position="4"/>
        <end position="126"/>
    </location>
</feature>